<dbReference type="OrthoDB" id="70874at2759"/>
<protein>
    <submittedName>
        <fullName evidence="2">Uncharacterized protein</fullName>
    </submittedName>
</protein>
<evidence type="ECO:0000313" key="3">
    <source>
        <dbReference type="Proteomes" id="UP000828251"/>
    </source>
</evidence>
<sequence length="97" mass="11051">MNRLSLLKLKKIAKQAYMGRQVEVDYHCIKDEKFGSNCPTAHPGFSLSIIYFLLTICTVMITLYAKVDLSASSYYPTESNPKSISGYHFLTMFEIVE</sequence>
<gene>
    <name evidence="2" type="ORF">J1N35_043845</name>
</gene>
<reference evidence="2 3" key="1">
    <citation type="journal article" date="2021" name="Plant Biotechnol. J.">
        <title>Multi-omics assisted identification of the key and species-specific regulatory components of drought-tolerant mechanisms in Gossypium stocksii.</title>
        <authorList>
            <person name="Yu D."/>
            <person name="Ke L."/>
            <person name="Zhang D."/>
            <person name="Wu Y."/>
            <person name="Sun Y."/>
            <person name="Mei J."/>
            <person name="Sun J."/>
            <person name="Sun Y."/>
        </authorList>
    </citation>
    <scope>NUCLEOTIDE SEQUENCE [LARGE SCALE GENOMIC DNA]</scope>
    <source>
        <strain evidence="3">cv. E1</strain>
        <tissue evidence="2">Leaf</tissue>
    </source>
</reference>
<proteinExistence type="predicted"/>
<keyword evidence="1" id="KW-0472">Membrane</keyword>
<organism evidence="2 3">
    <name type="scientific">Gossypium stocksii</name>
    <dbReference type="NCBI Taxonomy" id="47602"/>
    <lineage>
        <taxon>Eukaryota</taxon>
        <taxon>Viridiplantae</taxon>
        <taxon>Streptophyta</taxon>
        <taxon>Embryophyta</taxon>
        <taxon>Tracheophyta</taxon>
        <taxon>Spermatophyta</taxon>
        <taxon>Magnoliopsida</taxon>
        <taxon>eudicotyledons</taxon>
        <taxon>Gunneridae</taxon>
        <taxon>Pentapetalae</taxon>
        <taxon>rosids</taxon>
        <taxon>malvids</taxon>
        <taxon>Malvales</taxon>
        <taxon>Malvaceae</taxon>
        <taxon>Malvoideae</taxon>
        <taxon>Gossypium</taxon>
    </lineage>
</organism>
<keyword evidence="1" id="KW-1133">Transmembrane helix</keyword>
<evidence type="ECO:0000256" key="1">
    <source>
        <dbReference type="SAM" id="Phobius"/>
    </source>
</evidence>
<dbReference type="AlphaFoldDB" id="A0A9D3ZFG5"/>
<feature type="transmembrane region" description="Helical" evidence="1">
    <location>
        <begin position="45"/>
        <end position="65"/>
    </location>
</feature>
<evidence type="ECO:0000313" key="2">
    <source>
        <dbReference type="EMBL" id="KAH1031671.1"/>
    </source>
</evidence>
<comment type="caution">
    <text evidence="2">The sequence shown here is derived from an EMBL/GenBank/DDBJ whole genome shotgun (WGS) entry which is preliminary data.</text>
</comment>
<dbReference type="Proteomes" id="UP000828251">
    <property type="component" value="Unassembled WGS sequence"/>
</dbReference>
<keyword evidence="3" id="KW-1185">Reference proteome</keyword>
<dbReference type="EMBL" id="JAIQCV010000013">
    <property type="protein sequence ID" value="KAH1031671.1"/>
    <property type="molecule type" value="Genomic_DNA"/>
</dbReference>
<keyword evidence="1" id="KW-0812">Transmembrane</keyword>
<accession>A0A9D3ZFG5</accession>
<name>A0A9D3ZFG5_9ROSI</name>